<accession>A0A117NHB8</accession>
<evidence type="ECO:0000313" key="2">
    <source>
        <dbReference type="EMBL" id="KUM48138.1"/>
    </source>
</evidence>
<keyword evidence="2" id="KW-0496">Mitochondrion</keyword>
<evidence type="ECO:0000256" key="1">
    <source>
        <dbReference type="SAM" id="MobiDB-lite"/>
    </source>
</evidence>
<comment type="caution">
    <text evidence="2">The sequence shown here is derived from an EMBL/GenBank/DDBJ whole genome shotgun (WGS) entry which is preliminary data.</text>
</comment>
<name>A0A117NHB8_PICGL</name>
<reference evidence="2" key="1">
    <citation type="journal article" date="2015" name="Genome Biol. Evol.">
        <title>Organellar Genomes of White Spruce (Picea glauca): Assembly and Annotation.</title>
        <authorList>
            <person name="Jackman S.D."/>
            <person name="Warren R.L."/>
            <person name="Gibb E.A."/>
            <person name="Vandervalk B.P."/>
            <person name="Mohamadi H."/>
            <person name="Chu J."/>
            <person name="Raymond A."/>
            <person name="Pleasance S."/>
            <person name="Coope R."/>
            <person name="Wildung M.R."/>
            <person name="Ritland C.E."/>
            <person name="Bousquet J."/>
            <person name="Jones S.J."/>
            <person name="Bohlmann J."/>
            <person name="Birol I."/>
        </authorList>
    </citation>
    <scope>NUCLEOTIDE SEQUENCE [LARGE SCALE GENOMIC DNA]</scope>
    <source>
        <tissue evidence="2">Flushing bud</tissue>
    </source>
</reference>
<proteinExistence type="predicted"/>
<geneLocation type="mitochondrion" evidence="2"/>
<dbReference type="EMBL" id="LKAM01000006">
    <property type="protein sequence ID" value="KUM48138.1"/>
    <property type="molecule type" value="Genomic_DNA"/>
</dbReference>
<organism evidence="2">
    <name type="scientific">Picea glauca</name>
    <name type="common">White spruce</name>
    <name type="synonym">Pinus glauca</name>
    <dbReference type="NCBI Taxonomy" id="3330"/>
    <lineage>
        <taxon>Eukaryota</taxon>
        <taxon>Viridiplantae</taxon>
        <taxon>Streptophyta</taxon>
        <taxon>Embryophyta</taxon>
        <taxon>Tracheophyta</taxon>
        <taxon>Spermatophyta</taxon>
        <taxon>Pinopsida</taxon>
        <taxon>Pinidae</taxon>
        <taxon>Conifers I</taxon>
        <taxon>Pinales</taxon>
        <taxon>Pinaceae</taxon>
        <taxon>Picea</taxon>
    </lineage>
</organism>
<feature type="compositionally biased region" description="Basic and acidic residues" evidence="1">
    <location>
        <begin position="39"/>
        <end position="55"/>
    </location>
</feature>
<feature type="compositionally biased region" description="Polar residues" evidence="1">
    <location>
        <begin position="57"/>
        <end position="70"/>
    </location>
</feature>
<sequence>MISMVPFIRDGLLLHVGAARSGDHPHLLDRDLNKVKERIPERNGNDIIEDRKKGMSDQASQILSSSRTYP</sequence>
<gene>
    <name evidence="2" type="ORF">ABT39_MTgene5134</name>
</gene>
<feature type="region of interest" description="Disordered" evidence="1">
    <location>
        <begin position="39"/>
        <end position="70"/>
    </location>
</feature>
<dbReference type="AlphaFoldDB" id="A0A117NHB8"/>
<protein>
    <submittedName>
        <fullName evidence="2">Uncharacterized protein</fullName>
    </submittedName>
</protein>